<dbReference type="PANTHER" id="PTHR20858">
    <property type="entry name" value="PHOSPHOMETHYLPYRIMIDINE KINASE"/>
    <property type="match status" value="1"/>
</dbReference>
<dbReference type="GO" id="GO:0005829">
    <property type="term" value="C:cytosol"/>
    <property type="evidence" value="ECO:0007669"/>
    <property type="project" value="TreeGrafter"/>
</dbReference>
<evidence type="ECO:0000313" key="9">
    <source>
        <dbReference type="Proteomes" id="UP000824236"/>
    </source>
</evidence>
<evidence type="ECO:0000313" key="8">
    <source>
        <dbReference type="EMBL" id="MBU3815060.1"/>
    </source>
</evidence>
<dbReference type="GO" id="GO:0008972">
    <property type="term" value="F:phosphomethylpyrimidine kinase activity"/>
    <property type="evidence" value="ECO:0007669"/>
    <property type="project" value="InterPro"/>
</dbReference>
<dbReference type="EC" id="2.7.1.49" evidence="2"/>
<evidence type="ECO:0000256" key="3">
    <source>
        <dbReference type="ARBA" id="ARBA00022679"/>
    </source>
</evidence>
<dbReference type="EMBL" id="JAHLFO010000155">
    <property type="protein sequence ID" value="MBU3815060.1"/>
    <property type="molecule type" value="Genomic_DNA"/>
</dbReference>
<dbReference type="FunFam" id="3.40.1190.20:FF:000003">
    <property type="entry name" value="Phosphomethylpyrimidine kinase ThiD"/>
    <property type="match status" value="1"/>
</dbReference>
<keyword evidence="5 8" id="KW-0418">Kinase</keyword>
<comment type="pathway">
    <text evidence="1">Cofactor biosynthesis; thiamine diphosphate biosynthesis.</text>
</comment>
<dbReference type="AlphaFoldDB" id="A0A9E2KIL8"/>
<gene>
    <name evidence="8" type="primary">thiD</name>
    <name evidence="8" type="ORF">H9791_11305</name>
</gene>
<dbReference type="SUPFAM" id="SSF53613">
    <property type="entry name" value="Ribokinase-like"/>
    <property type="match status" value="1"/>
</dbReference>
<keyword evidence="4" id="KW-0547">Nucleotide-binding</keyword>
<dbReference type="Pfam" id="PF08543">
    <property type="entry name" value="Phos_pyr_kin"/>
    <property type="match status" value="1"/>
</dbReference>
<reference evidence="8" key="1">
    <citation type="journal article" date="2021" name="PeerJ">
        <title>Extensive microbial diversity within the chicken gut microbiome revealed by metagenomics and culture.</title>
        <authorList>
            <person name="Gilroy R."/>
            <person name="Ravi A."/>
            <person name="Getino M."/>
            <person name="Pursley I."/>
            <person name="Horton D.L."/>
            <person name="Alikhan N.F."/>
            <person name="Baker D."/>
            <person name="Gharbi K."/>
            <person name="Hall N."/>
            <person name="Watson M."/>
            <person name="Adriaenssens E.M."/>
            <person name="Foster-Nyarko E."/>
            <person name="Jarju S."/>
            <person name="Secka A."/>
            <person name="Antonio M."/>
            <person name="Oren A."/>
            <person name="Chaudhuri R.R."/>
            <person name="La Ragione R."/>
            <person name="Hildebrand F."/>
            <person name="Pallen M.J."/>
        </authorList>
    </citation>
    <scope>NUCLEOTIDE SEQUENCE</scope>
    <source>
        <strain evidence="8">B3-3758</strain>
    </source>
</reference>
<evidence type="ECO:0000256" key="5">
    <source>
        <dbReference type="ARBA" id="ARBA00022777"/>
    </source>
</evidence>
<feature type="domain" description="Pyridoxamine kinase/Phosphomethylpyrimidine kinase" evidence="7">
    <location>
        <begin position="13"/>
        <end position="257"/>
    </location>
</feature>
<dbReference type="GO" id="GO:0005524">
    <property type="term" value="F:ATP binding"/>
    <property type="evidence" value="ECO:0007669"/>
    <property type="project" value="UniProtKB-KW"/>
</dbReference>
<evidence type="ECO:0000256" key="1">
    <source>
        <dbReference type="ARBA" id="ARBA00004948"/>
    </source>
</evidence>
<name>A0A9E2KIL8_9BACE</name>
<keyword evidence="3 8" id="KW-0808">Transferase</keyword>
<reference evidence="8" key="2">
    <citation type="submission" date="2021-04" db="EMBL/GenBank/DDBJ databases">
        <authorList>
            <person name="Gilroy R."/>
        </authorList>
    </citation>
    <scope>NUCLEOTIDE SEQUENCE</scope>
    <source>
        <strain evidence="8">B3-3758</strain>
    </source>
</reference>
<dbReference type="GO" id="GO:0008902">
    <property type="term" value="F:hydroxymethylpyrimidine kinase activity"/>
    <property type="evidence" value="ECO:0007669"/>
    <property type="project" value="UniProtKB-EC"/>
</dbReference>
<dbReference type="InterPro" id="IPR013749">
    <property type="entry name" value="PM/HMP-P_kinase-1"/>
</dbReference>
<sequence length="262" mass="27879">MDPPVVLTIAGSDCSGGAGIQADIKTISAIGGYAASVITALTAQNTRGVQTVQPCSTEIICRQITSVLTDLPVRAIKIGMIPDRDALQGILEGLSVVTSVPIVYDPVMISTSGHPLMEQGLVDEVCRKLFPRCMLITPNLNEVALLSQPVRSSEEMETAARRLSDKYGIDVLLKGGHLGGEDMMDLLVSRGRSYPFHTPKVHSSNLHGTGCTLSSAIATELAFGESMPASVGCAKAFIQRAILAGRQMRFGQGNGPLWHFFQ</sequence>
<evidence type="ECO:0000256" key="2">
    <source>
        <dbReference type="ARBA" id="ARBA00012135"/>
    </source>
</evidence>
<dbReference type="PANTHER" id="PTHR20858:SF17">
    <property type="entry name" value="HYDROXYMETHYLPYRIMIDINE_PHOSPHOMETHYLPYRIMIDINE KINASE THI20-RELATED"/>
    <property type="match status" value="1"/>
</dbReference>
<keyword evidence="6" id="KW-0067">ATP-binding</keyword>
<organism evidence="8 9">
    <name type="scientific">Candidatus Bacteroides intestinipullorum</name>
    <dbReference type="NCBI Taxonomy" id="2838471"/>
    <lineage>
        <taxon>Bacteria</taxon>
        <taxon>Pseudomonadati</taxon>
        <taxon>Bacteroidota</taxon>
        <taxon>Bacteroidia</taxon>
        <taxon>Bacteroidales</taxon>
        <taxon>Bacteroidaceae</taxon>
        <taxon>Bacteroides</taxon>
    </lineage>
</organism>
<dbReference type="InterPro" id="IPR004399">
    <property type="entry name" value="HMP/HMP-P_kinase_dom"/>
</dbReference>
<evidence type="ECO:0000256" key="4">
    <source>
        <dbReference type="ARBA" id="ARBA00022741"/>
    </source>
</evidence>
<dbReference type="GO" id="GO:0009228">
    <property type="term" value="P:thiamine biosynthetic process"/>
    <property type="evidence" value="ECO:0007669"/>
    <property type="project" value="InterPro"/>
</dbReference>
<protein>
    <recommendedName>
        <fullName evidence="2">hydroxymethylpyrimidine kinase</fullName>
        <ecNumber evidence="2">2.7.1.49</ecNumber>
    </recommendedName>
</protein>
<evidence type="ECO:0000256" key="6">
    <source>
        <dbReference type="ARBA" id="ARBA00022840"/>
    </source>
</evidence>
<evidence type="ECO:0000259" key="7">
    <source>
        <dbReference type="Pfam" id="PF08543"/>
    </source>
</evidence>
<dbReference type="Gene3D" id="3.40.1190.20">
    <property type="match status" value="1"/>
</dbReference>
<proteinExistence type="predicted"/>
<dbReference type="Proteomes" id="UP000824236">
    <property type="component" value="Unassembled WGS sequence"/>
</dbReference>
<accession>A0A9E2KIL8</accession>
<dbReference type="CDD" id="cd01169">
    <property type="entry name" value="HMPP_kinase"/>
    <property type="match status" value="1"/>
</dbReference>
<dbReference type="InterPro" id="IPR029056">
    <property type="entry name" value="Ribokinase-like"/>
</dbReference>
<dbReference type="NCBIfam" id="TIGR00097">
    <property type="entry name" value="HMP-P_kinase"/>
    <property type="match status" value="1"/>
</dbReference>
<comment type="caution">
    <text evidence="8">The sequence shown here is derived from an EMBL/GenBank/DDBJ whole genome shotgun (WGS) entry which is preliminary data.</text>
</comment>